<dbReference type="Gene3D" id="1.20.1250.20">
    <property type="entry name" value="MFS general substrate transporter like domains"/>
    <property type="match status" value="1"/>
</dbReference>
<comment type="subcellular location">
    <subcellularLocation>
        <location evidence="1">Membrane</location>
        <topology evidence="1">Multi-pass membrane protein</topology>
    </subcellularLocation>
</comment>
<feature type="transmembrane region" description="Helical" evidence="7">
    <location>
        <begin position="59"/>
        <end position="81"/>
    </location>
</feature>
<feature type="transmembrane region" description="Helical" evidence="7">
    <location>
        <begin position="365"/>
        <end position="384"/>
    </location>
</feature>
<feature type="compositionally biased region" description="Basic and acidic residues" evidence="6">
    <location>
        <begin position="251"/>
        <end position="269"/>
    </location>
</feature>
<dbReference type="OrthoDB" id="10262656at2759"/>
<dbReference type="Pfam" id="PF07690">
    <property type="entry name" value="MFS_1"/>
    <property type="match status" value="1"/>
</dbReference>
<dbReference type="GO" id="GO:0022857">
    <property type="term" value="F:transmembrane transporter activity"/>
    <property type="evidence" value="ECO:0007669"/>
    <property type="project" value="InterPro"/>
</dbReference>
<feature type="compositionally biased region" description="Low complexity" evidence="6">
    <location>
        <begin position="274"/>
        <end position="287"/>
    </location>
</feature>
<gene>
    <name evidence="9" type="ORF">P154DRAFT_547409</name>
</gene>
<feature type="domain" description="Major facilitator superfamily (MFS) profile" evidence="8">
    <location>
        <begin position="21"/>
        <end position="519"/>
    </location>
</feature>
<accession>A0A6A5WDW8</accession>
<feature type="transmembrane region" description="Helical" evidence="7">
    <location>
        <begin position="396"/>
        <end position="417"/>
    </location>
</feature>
<keyword evidence="4 7" id="KW-1133">Transmembrane helix</keyword>
<evidence type="ECO:0000256" key="4">
    <source>
        <dbReference type="ARBA" id="ARBA00022989"/>
    </source>
</evidence>
<evidence type="ECO:0000256" key="6">
    <source>
        <dbReference type="SAM" id="MobiDB-lite"/>
    </source>
</evidence>
<dbReference type="EMBL" id="ML977614">
    <property type="protein sequence ID" value="KAF1997355.1"/>
    <property type="molecule type" value="Genomic_DNA"/>
</dbReference>
<dbReference type="PANTHER" id="PTHR23504">
    <property type="entry name" value="MAJOR FACILITATOR SUPERFAMILY DOMAIN-CONTAINING PROTEIN 10"/>
    <property type="match status" value="1"/>
</dbReference>
<evidence type="ECO:0000259" key="8">
    <source>
        <dbReference type="PROSITE" id="PS50850"/>
    </source>
</evidence>
<dbReference type="SUPFAM" id="SSF103473">
    <property type="entry name" value="MFS general substrate transporter"/>
    <property type="match status" value="1"/>
</dbReference>
<dbReference type="GO" id="GO:0016020">
    <property type="term" value="C:membrane"/>
    <property type="evidence" value="ECO:0007669"/>
    <property type="project" value="UniProtKB-SubCell"/>
</dbReference>
<organism evidence="9 10">
    <name type="scientific">Amniculicola lignicola CBS 123094</name>
    <dbReference type="NCBI Taxonomy" id="1392246"/>
    <lineage>
        <taxon>Eukaryota</taxon>
        <taxon>Fungi</taxon>
        <taxon>Dikarya</taxon>
        <taxon>Ascomycota</taxon>
        <taxon>Pezizomycotina</taxon>
        <taxon>Dothideomycetes</taxon>
        <taxon>Pleosporomycetidae</taxon>
        <taxon>Pleosporales</taxon>
        <taxon>Amniculicolaceae</taxon>
        <taxon>Amniculicola</taxon>
    </lineage>
</organism>
<evidence type="ECO:0000256" key="7">
    <source>
        <dbReference type="SAM" id="Phobius"/>
    </source>
</evidence>
<dbReference type="InterPro" id="IPR036259">
    <property type="entry name" value="MFS_trans_sf"/>
</dbReference>
<keyword evidence="5 7" id="KW-0472">Membrane</keyword>
<evidence type="ECO:0000256" key="1">
    <source>
        <dbReference type="ARBA" id="ARBA00004141"/>
    </source>
</evidence>
<protein>
    <submittedName>
        <fullName evidence="9">MFS general substrate transporter</fullName>
    </submittedName>
</protein>
<proteinExistence type="predicted"/>
<keyword evidence="10" id="KW-1185">Reference proteome</keyword>
<keyword evidence="2" id="KW-0813">Transport</keyword>
<feature type="compositionally biased region" description="Polar residues" evidence="6">
    <location>
        <begin position="544"/>
        <end position="566"/>
    </location>
</feature>
<feature type="transmembrane region" description="Helical" evidence="7">
    <location>
        <begin position="93"/>
        <end position="112"/>
    </location>
</feature>
<dbReference type="PANTHER" id="PTHR23504:SF15">
    <property type="entry name" value="MAJOR FACILITATOR SUPERFAMILY (MFS) PROFILE DOMAIN-CONTAINING PROTEIN"/>
    <property type="match status" value="1"/>
</dbReference>
<feature type="transmembrane region" description="Helical" evidence="7">
    <location>
        <begin position="154"/>
        <end position="174"/>
    </location>
</feature>
<evidence type="ECO:0000256" key="3">
    <source>
        <dbReference type="ARBA" id="ARBA00022692"/>
    </source>
</evidence>
<name>A0A6A5WDW8_9PLEO</name>
<feature type="transmembrane region" description="Helical" evidence="7">
    <location>
        <begin position="429"/>
        <end position="452"/>
    </location>
</feature>
<dbReference type="PROSITE" id="PS50850">
    <property type="entry name" value="MFS"/>
    <property type="match status" value="1"/>
</dbReference>
<evidence type="ECO:0000313" key="9">
    <source>
        <dbReference type="EMBL" id="KAF1997355.1"/>
    </source>
</evidence>
<feature type="transmembrane region" description="Helical" evidence="7">
    <location>
        <begin position="22"/>
        <end position="47"/>
    </location>
</feature>
<dbReference type="InterPro" id="IPR011701">
    <property type="entry name" value="MFS"/>
</dbReference>
<feature type="transmembrane region" description="Helical" evidence="7">
    <location>
        <begin position="118"/>
        <end position="142"/>
    </location>
</feature>
<feature type="region of interest" description="Disordered" evidence="6">
    <location>
        <begin position="527"/>
        <end position="566"/>
    </location>
</feature>
<reference evidence="9" key="1">
    <citation type="journal article" date="2020" name="Stud. Mycol.">
        <title>101 Dothideomycetes genomes: a test case for predicting lifestyles and emergence of pathogens.</title>
        <authorList>
            <person name="Haridas S."/>
            <person name="Albert R."/>
            <person name="Binder M."/>
            <person name="Bloem J."/>
            <person name="Labutti K."/>
            <person name="Salamov A."/>
            <person name="Andreopoulos B."/>
            <person name="Baker S."/>
            <person name="Barry K."/>
            <person name="Bills G."/>
            <person name="Bluhm B."/>
            <person name="Cannon C."/>
            <person name="Castanera R."/>
            <person name="Culley D."/>
            <person name="Daum C."/>
            <person name="Ezra D."/>
            <person name="Gonzalez J."/>
            <person name="Henrissat B."/>
            <person name="Kuo A."/>
            <person name="Liang C."/>
            <person name="Lipzen A."/>
            <person name="Lutzoni F."/>
            <person name="Magnuson J."/>
            <person name="Mondo S."/>
            <person name="Nolan M."/>
            <person name="Ohm R."/>
            <person name="Pangilinan J."/>
            <person name="Park H.-J."/>
            <person name="Ramirez L."/>
            <person name="Alfaro M."/>
            <person name="Sun H."/>
            <person name="Tritt A."/>
            <person name="Yoshinaga Y."/>
            <person name="Zwiers L.-H."/>
            <person name="Turgeon B."/>
            <person name="Goodwin S."/>
            <person name="Spatafora J."/>
            <person name="Crous P."/>
            <person name="Grigoriev I."/>
        </authorList>
    </citation>
    <scope>NUCLEOTIDE SEQUENCE</scope>
    <source>
        <strain evidence="9">CBS 123094</strain>
    </source>
</reference>
<keyword evidence="3 7" id="KW-0812">Transmembrane</keyword>
<evidence type="ECO:0000256" key="2">
    <source>
        <dbReference type="ARBA" id="ARBA00022448"/>
    </source>
</evidence>
<feature type="transmembrane region" description="Helical" evidence="7">
    <location>
        <begin position="194"/>
        <end position="215"/>
    </location>
</feature>
<sequence>MAPNRGASALLKGKDAFPTRQMAILAICRICEPIAFMSIFPYAYFMIEKFGVASSPAQISMYVGMVTSAFAFAEGISGAFWGRLSDRVGRKKVLLGGLFGTGLSMLLLGFAQNFQMALLARALGGLLNGNIGVLQTTVAELVTVEKHQPRAYSIMPFVWCLGTIIGSSLGGLLADPASHFSLFKGTVFETYPYLLPNVMCTGVVAIGLTVGLLFLEETHEEKKFDQDRGLEMGQWILNKVWRGQTDYTPLSDKDGSLDERNPMLDDHRSPNYQSTTSSPTLCSSRSSLAEPPPFSLDAVREPAPTLREAFTPQVCLNIAGYGILAFHTISLEQLLPILMSREEAPGNQQLPFKFIGGFHFSSETIGIILAVQGALQMFAQLVIFPWISNRLGSLRTFWLTIASYPFLYLVAPYLALLPPHLRIPGIVMLLLWKVTAQSLSYPSLAIMLANAAPSKKVLGTLNGAAASSASICRGFGPTVSGALDTVGSGMGVSGLAWWTCAGIAAIGWIPGCFMMEERKRPGFRGVEEDEEVGLGGPLADSDSDSGSVITLTPEETGQAVLSKQDI</sequence>
<feature type="transmembrane region" description="Helical" evidence="7">
    <location>
        <begin position="495"/>
        <end position="515"/>
    </location>
</feature>
<dbReference type="InterPro" id="IPR020846">
    <property type="entry name" value="MFS_dom"/>
</dbReference>
<dbReference type="AlphaFoldDB" id="A0A6A5WDW8"/>
<feature type="region of interest" description="Disordered" evidence="6">
    <location>
        <begin position="250"/>
        <end position="289"/>
    </location>
</feature>
<evidence type="ECO:0000256" key="5">
    <source>
        <dbReference type="ARBA" id="ARBA00023136"/>
    </source>
</evidence>
<dbReference type="Proteomes" id="UP000799779">
    <property type="component" value="Unassembled WGS sequence"/>
</dbReference>
<evidence type="ECO:0000313" key="10">
    <source>
        <dbReference type="Proteomes" id="UP000799779"/>
    </source>
</evidence>